<reference evidence="2 3" key="1">
    <citation type="submission" date="2015-11" db="EMBL/GenBank/DDBJ databases">
        <title>Genomic analysis of 38 Legionella species identifies large and diverse effector repertoires.</title>
        <authorList>
            <person name="Burstein D."/>
            <person name="Amaro F."/>
            <person name="Zusman T."/>
            <person name="Lifshitz Z."/>
            <person name="Cohen O."/>
            <person name="Gilbert J.A."/>
            <person name="Pupko T."/>
            <person name="Shuman H.A."/>
            <person name="Segal G."/>
        </authorList>
    </citation>
    <scope>NUCLEOTIDE SEQUENCE [LARGE SCALE GENOMIC DNA]</scope>
    <source>
        <strain evidence="2 3">ATCC 51914</strain>
    </source>
</reference>
<keyword evidence="1" id="KW-1133">Transmembrane helix</keyword>
<dbReference type="Proteomes" id="UP000054729">
    <property type="component" value="Unassembled WGS sequence"/>
</dbReference>
<gene>
    <name evidence="2" type="ORF">Lwal_1831</name>
</gene>
<dbReference type="STRING" id="66969.Lwal_1831"/>
<evidence type="ECO:0000313" key="3">
    <source>
        <dbReference type="Proteomes" id="UP000054729"/>
    </source>
</evidence>
<evidence type="ECO:0000256" key="1">
    <source>
        <dbReference type="SAM" id="Phobius"/>
    </source>
</evidence>
<feature type="transmembrane region" description="Helical" evidence="1">
    <location>
        <begin position="94"/>
        <end position="114"/>
    </location>
</feature>
<protein>
    <recommendedName>
        <fullName evidence="4">FUSC family protein</fullName>
    </recommendedName>
</protein>
<feature type="transmembrane region" description="Helical" evidence="1">
    <location>
        <begin position="69"/>
        <end position="87"/>
    </location>
</feature>
<dbReference type="RefSeq" id="WP_133141221.1">
    <property type="nucleotide sequence ID" value="NZ_CAAAIQ010000004.1"/>
</dbReference>
<keyword evidence="1" id="KW-0812">Transmembrane</keyword>
<keyword evidence="3" id="KW-1185">Reference proteome</keyword>
<dbReference type="OrthoDB" id="5636317at2"/>
<proteinExistence type="predicted"/>
<sequence>MNIILNLRHYLLDLSPGIPAFKQASKTILGILITLFLLRNETLGLQLLAAICTGMSIQTVSATPFLLRLYQMIIYDLLFISVFYLGYFVKNSELLTIVFLTGLGFTVNYCKSYVLERSPAPFMIWLLGFIATLLPTQDFSNFTTPLLSFLYGFGVSIPFILFLFPPPDPLTLFQNNKKKLFLLLGQGISELMSPNFEKQNMKKDVYRICQRLEKRMYSLLSLNQRLLDSIQLNRNKPHQLKVLQISYALVNVYAMLVHSLNRINTVHLSPDMNEAVHANSIQILNALSYLSSKRNIAFKSTMDSMTLINMMPMIVHQKMDQTEMISPLIQVSHCFELMKSQIEQLLRGGFVDA</sequence>
<feature type="transmembrane region" description="Helical" evidence="1">
    <location>
        <begin position="146"/>
        <end position="164"/>
    </location>
</feature>
<accession>A0A0W1AAL3</accession>
<dbReference type="AlphaFoldDB" id="A0A0W1AAL3"/>
<dbReference type="PATRIC" id="fig|66969.6.peg.1992"/>
<name>A0A0W1AAL3_9GAMM</name>
<organism evidence="2 3">
    <name type="scientific">Legionella waltersii</name>
    <dbReference type="NCBI Taxonomy" id="66969"/>
    <lineage>
        <taxon>Bacteria</taxon>
        <taxon>Pseudomonadati</taxon>
        <taxon>Pseudomonadota</taxon>
        <taxon>Gammaproteobacteria</taxon>
        <taxon>Legionellales</taxon>
        <taxon>Legionellaceae</taxon>
        <taxon>Legionella</taxon>
    </lineage>
</organism>
<dbReference type="EMBL" id="LNZB01000041">
    <property type="protein sequence ID" value="KTD78396.1"/>
    <property type="molecule type" value="Genomic_DNA"/>
</dbReference>
<evidence type="ECO:0000313" key="2">
    <source>
        <dbReference type="EMBL" id="KTD78396.1"/>
    </source>
</evidence>
<keyword evidence="1" id="KW-0472">Membrane</keyword>
<comment type="caution">
    <text evidence="2">The sequence shown here is derived from an EMBL/GenBank/DDBJ whole genome shotgun (WGS) entry which is preliminary data.</text>
</comment>
<evidence type="ECO:0008006" key="4">
    <source>
        <dbReference type="Google" id="ProtNLM"/>
    </source>
</evidence>